<dbReference type="AlphaFoldDB" id="A0A4P1QVA6"/>
<dbReference type="Gramene" id="OIV95658">
    <property type="protein sequence ID" value="OIV95658"/>
    <property type="gene ID" value="TanjilG_01452"/>
</dbReference>
<feature type="compositionally biased region" description="Low complexity" evidence="1">
    <location>
        <begin position="1"/>
        <end position="18"/>
    </location>
</feature>
<dbReference type="Proteomes" id="UP000188354">
    <property type="component" value="Chromosome LG16"/>
</dbReference>
<proteinExistence type="predicted"/>
<evidence type="ECO:0000313" key="3">
    <source>
        <dbReference type="Proteomes" id="UP000188354"/>
    </source>
</evidence>
<dbReference type="EMBL" id="CM007376">
    <property type="protein sequence ID" value="OIV95658.1"/>
    <property type="molecule type" value="Genomic_DNA"/>
</dbReference>
<feature type="region of interest" description="Disordered" evidence="1">
    <location>
        <begin position="1"/>
        <end position="22"/>
    </location>
</feature>
<evidence type="ECO:0000256" key="1">
    <source>
        <dbReference type="SAM" id="MobiDB-lite"/>
    </source>
</evidence>
<sequence>MTMKSVSPKSSSSSSPSPRTMRYLKPGALAKLRDSKITATNHRYNLRKFTSLSQLLLTPISPSATTEGELQDSPNQDNGVPCFTSRADFNRPRSLTKKKLFAVTPTFTQIVTNQF</sequence>
<reference evidence="2 3" key="1">
    <citation type="journal article" date="2017" name="Plant Biotechnol. J.">
        <title>A comprehensive draft genome sequence for lupin (Lupinus angustifolius), an emerging health food: insights into plant-microbe interactions and legume evolution.</title>
        <authorList>
            <person name="Hane J.K."/>
            <person name="Ming Y."/>
            <person name="Kamphuis L.G."/>
            <person name="Nelson M.N."/>
            <person name="Garg G."/>
            <person name="Atkins C.A."/>
            <person name="Bayer P.E."/>
            <person name="Bravo A."/>
            <person name="Bringans S."/>
            <person name="Cannon S."/>
            <person name="Edwards D."/>
            <person name="Foley R."/>
            <person name="Gao L.L."/>
            <person name="Harrison M.J."/>
            <person name="Huang W."/>
            <person name="Hurgobin B."/>
            <person name="Li S."/>
            <person name="Liu C.W."/>
            <person name="McGrath A."/>
            <person name="Morahan G."/>
            <person name="Murray J."/>
            <person name="Weller J."/>
            <person name="Jian J."/>
            <person name="Singh K.B."/>
        </authorList>
    </citation>
    <scope>NUCLEOTIDE SEQUENCE [LARGE SCALE GENOMIC DNA]</scope>
    <source>
        <strain evidence="3">cv. Tanjil</strain>
        <tissue evidence="2">Whole plant</tissue>
    </source>
</reference>
<accession>A0A4P1QVA6</accession>
<name>A0A4P1QVA6_LUPAN</name>
<gene>
    <name evidence="2" type="ORF">TanjilG_01452</name>
</gene>
<organism evidence="2 3">
    <name type="scientific">Lupinus angustifolius</name>
    <name type="common">Narrow-leaved blue lupine</name>
    <dbReference type="NCBI Taxonomy" id="3871"/>
    <lineage>
        <taxon>Eukaryota</taxon>
        <taxon>Viridiplantae</taxon>
        <taxon>Streptophyta</taxon>
        <taxon>Embryophyta</taxon>
        <taxon>Tracheophyta</taxon>
        <taxon>Spermatophyta</taxon>
        <taxon>Magnoliopsida</taxon>
        <taxon>eudicotyledons</taxon>
        <taxon>Gunneridae</taxon>
        <taxon>Pentapetalae</taxon>
        <taxon>rosids</taxon>
        <taxon>fabids</taxon>
        <taxon>Fabales</taxon>
        <taxon>Fabaceae</taxon>
        <taxon>Papilionoideae</taxon>
        <taxon>50 kb inversion clade</taxon>
        <taxon>genistoids sensu lato</taxon>
        <taxon>core genistoids</taxon>
        <taxon>Genisteae</taxon>
        <taxon>Lupinus</taxon>
    </lineage>
</organism>
<protein>
    <submittedName>
        <fullName evidence="2">Uncharacterized protein</fullName>
    </submittedName>
</protein>
<evidence type="ECO:0000313" key="2">
    <source>
        <dbReference type="EMBL" id="OIV95658.1"/>
    </source>
</evidence>
<keyword evidence="3" id="KW-1185">Reference proteome</keyword>
<dbReference type="PANTHER" id="PTHR35495:SF2">
    <property type="match status" value="1"/>
</dbReference>
<dbReference type="PANTHER" id="PTHR35495">
    <property type="entry name" value="OS06G0679600 PROTEIN"/>
    <property type="match status" value="1"/>
</dbReference>